<dbReference type="RefSeq" id="XP_022090617.1">
    <property type="nucleotide sequence ID" value="XM_022234925.1"/>
</dbReference>
<gene>
    <name evidence="4 5" type="primary">LOC110979272</name>
</gene>
<dbReference type="GeneID" id="110979272"/>
<feature type="signal peptide" evidence="2">
    <location>
        <begin position="1"/>
        <end position="23"/>
    </location>
</feature>
<organism evidence="3 5">
    <name type="scientific">Acanthaster planci</name>
    <name type="common">Crown-of-thorns starfish</name>
    <dbReference type="NCBI Taxonomy" id="133434"/>
    <lineage>
        <taxon>Eukaryota</taxon>
        <taxon>Metazoa</taxon>
        <taxon>Echinodermata</taxon>
        <taxon>Eleutherozoa</taxon>
        <taxon>Asterozoa</taxon>
        <taxon>Asteroidea</taxon>
        <taxon>Valvatacea</taxon>
        <taxon>Valvatida</taxon>
        <taxon>Acanthasteridae</taxon>
        <taxon>Acanthaster</taxon>
    </lineage>
</organism>
<dbReference type="AlphaFoldDB" id="A0A8B7YDH8"/>
<accession>A0A8B7YDH8</accession>
<evidence type="ECO:0000256" key="1">
    <source>
        <dbReference type="SAM" id="Phobius"/>
    </source>
</evidence>
<dbReference type="Proteomes" id="UP000694845">
    <property type="component" value="Unplaced"/>
</dbReference>
<evidence type="ECO:0000256" key="2">
    <source>
        <dbReference type="SAM" id="SignalP"/>
    </source>
</evidence>
<keyword evidence="3" id="KW-1185">Reference proteome</keyword>
<keyword evidence="1" id="KW-0812">Transmembrane</keyword>
<keyword evidence="2" id="KW-0732">Signal</keyword>
<proteinExistence type="predicted"/>
<keyword evidence="1" id="KW-0472">Membrane</keyword>
<keyword evidence="1" id="KW-1133">Transmembrane helix</keyword>
<feature type="chain" id="PRO_5044665550" evidence="2">
    <location>
        <begin position="24"/>
        <end position="203"/>
    </location>
</feature>
<evidence type="ECO:0000313" key="4">
    <source>
        <dbReference type="RefSeq" id="XP_022090616.1"/>
    </source>
</evidence>
<name>A0A8B7YDH8_ACAPL</name>
<dbReference type="RefSeq" id="XP_022090616.1">
    <property type="nucleotide sequence ID" value="XM_022234924.1"/>
</dbReference>
<evidence type="ECO:0000313" key="3">
    <source>
        <dbReference type="Proteomes" id="UP000694845"/>
    </source>
</evidence>
<sequence length="203" mass="23012">MAQHAQVVVQLSFVAILALPSEADINHCPGYFHNGVYRPGISCPQTEKERLGYLNHCCKTVLNDLILLDCCTERDWNERNQAAFSDNPDPLYFSDGYYTCSTRTCMYIAVGLGGILFIICLVTTIAIAVLLTRRRRALILASTCGYKRPEIMCILRVRHDIICSVRTVQRVLGRFNPRRHSPDDGLGRPSMSLKYLELELEDR</sequence>
<evidence type="ECO:0000313" key="5">
    <source>
        <dbReference type="RefSeq" id="XP_022090617.1"/>
    </source>
</evidence>
<feature type="transmembrane region" description="Helical" evidence="1">
    <location>
        <begin position="106"/>
        <end position="131"/>
    </location>
</feature>
<reference evidence="4 5" key="1">
    <citation type="submission" date="2025-04" db="UniProtKB">
        <authorList>
            <consortium name="RefSeq"/>
        </authorList>
    </citation>
    <scope>IDENTIFICATION</scope>
</reference>
<protein>
    <submittedName>
        <fullName evidence="4 5">Uncharacterized protein LOC110979272 isoform X2</fullName>
    </submittedName>
</protein>